<evidence type="ECO:0000256" key="4">
    <source>
        <dbReference type="ARBA" id="ARBA00060634"/>
    </source>
</evidence>
<evidence type="ECO:0000256" key="2">
    <source>
        <dbReference type="ARBA" id="ARBA00052718"/>
    </source>
</evidence>
<dbReference type="AlphaFoldDB" id="A0A1G6A542"/>
<dbReference type="EC" id="3.5.1.94" evidence="5"/>
<dbReference type="PANTHER" id="PTHR43235">
    <property type="entry name" value="GLUTAMINE AMIDOTRANSFERASE PB2B2.05-RELATED"/>
    <property type="match status" value="1"/>
</dbReference>
<comment type="pathway">
    <text evidence="4">Amine and polyamine degradation; putrescine degradation; 4-aminobutanoate from putrescine: step 4/4.</text>
</comment>
<dbReference type="GO" id="GO:0005829">
    <property type="term" value="C:cytosol"/>
    <property type="evidence" value="ECO:0007669"/>
    <property type="project" value="TreeGrafter"/>
</dbReference>
<evidence type="ECO:0000256" key="5">
    <source>
        <dbReference type="ARBA" id="ARBA00066788"/>
    </source>
</evidence>
<protein>
    <recommendedName>
        <fullName evidence="5">gamma-glutamyl-gamma-aminobutyrate hydrolase</fullName>
        <ecNumber evidence="5">3.5.1.94</ecNumber>
    </recommendedName>
</protein>
<comment type="similarity">
    <text evidence="1">Belongs to the peptidase C26 family.</text>
</comment>
<comment type="catalytic activity">
    <reaction evidence="2">
        <text>4-(gamma-L-glutamylamino)butanoate + H2O = 4-aminobutanoate + L-glutamate</text>
        <dbReference type="Rhea" id="RHEA:19737"/>
        <dbReference type="ChEBI" id="CHEBI:15377"/>
        <dbReference type="ChEBI" id="CHEBI:29985"/>
        <dbReference type="ChEBI" id="CHEBI:58800"/>
        <dbReference type="ChEBI" id="CHEBI:59888"/>
        <dbReference type="EC" id="3.5.1.94"/>
    </reaction>
</comment>
<dbReference type="STRING" id="665467.SAMN02982931_00187"/>
<dbReference type="Pfam" id="PF07722">
    <property type="entry name" value="Peptidase_C26"/>
    <property type="match status" value="1"/>
</dbReference>
<evidence type="ECO:0000256" key="3">
    <source>
        <dbReference type="ARBA" id="ARBA00055068"/>
    </source>
</evidence>
<accession>A0A1G6A542</accession>
<dbReference type="PROSITE" id="PS51273">
    <property type="entry name" value="GATASE_TYPE_1"/>
    <property type="match status" value="1"/>
</dbReference>
<dbReference type="SUPFAM" id="SSF52317">
    <property type="entry name" value="Class I glutamine amidotransferase-like"/>
    <property type="match status" value="1"/>
</dbReference>
<evidence type="ECO:0000313" key="7">
    <source>
        <dbReference type="Proteomes" id="UP000199071"/>
    </source>
</evidence>
<keyword evidence="6" id="KW-0315">Glutamine amidotransferase</keyword>
<dbReference type="EMBL" id="FMXQ01000001">
    <property type="protein sequence ID" value="SDB03552.1"/>
    <property type="molecule type" value="Genomic_DNA"/>
</dbReference>
<dbReference type="InterPro" id="IPR011697">
    <property type="entry name" value="Peptidase_C26"/>
</dbReference>
<dbReference type="PANTHER" id="PTHR43235:SF1">
    <property type="entry name" value="GLUTAMINE AMIDOTRANSFERASE PB2B2.05-RELATED"/>
    <property type="match status" value="1"/>
</dbReference>
<dbReference type="InterPro" id="IPR029062">
    <property type="entry name" value="Class_I_gatase-like"/>
</dbReference>
<dbReference type="RefSeq" id="WP_090874337.1">
    <property type="nucleotide sequence ID" value="NZ_FMXQ01000001.1"/>
</dbReference>
<sequence length="261" mass="27397">MPDTPQAPLIGVPADVKEIDGYRWHAAAEPYLRAIVSGFGGVPLILPSMADAIDPGSFLDRIDGVLLTGSRSNVHPERYGQQADPASEPYDPARDAASFGLIAAALRKGVPLFAICRGMQELNVALGGTLISELQEREGRHDHRAPVSDIQAERFAIHQDVAIAADGQLAGVLGPGTIRVNSLHRQGIGDLAPGLAVEALAPDGTIEAVRVVGAPGFAIGVQWHPEYWVKSDAPSAKLFAAFGEAVRAHMAARTSPATAAE</sequence>
<dbReference type="GO" id="GO:0016740">
    <property type="term" value="F:transferase activity"/>
    <property type="evidence" value="ECO:0007669"/>
    <property type="project" value="UniProtKB-KW"/>
</dbReference>
<dbReference type="InterPro" id="IPR044668">
    <property type="entry name" value="PuuD-like"/>
</dbReference>
<organism evidence="6 7">
    <name type="scientific">Bauldia litoralis</name>
    <dbReference type="NCBI Taxonomy" id="665467"/>
    <lineage>
        <taxon>Bacteria</taxon>
        <taxon>Pseudomonadati</taxon>
        <taxon>Pseudomonadota</taxon>
        <taxon>Alphaproteobacteria</taxon>
        <taxon>Hyphomicrobiales</taxon>
        <taxon>Kaistiaceae</taxon>
        <taxon>Bauldia</taxon>
    </lineage>
</organism>
<dbReference type="CDD" id="cd01745">
    <property type="entry name" value="GATase1_2"/>
    <property type="match status" value="1"/>
</dbReference>
<reference evidence="6 7" key="1">
    <citation type="submission" date="2016-10" db="EMBL/GenBank/DDBJ databases">
        <authorList>
            <person name="de Groot N.N."/>
        </authorList>
    </citation>
    <scope>NUCLEOTIDE SEQUENCE [LARGE SCALE GENOMIC DNA]</scope>
    <source>
        <strain evidence="6 7">ATCC 35022</strain>
    </source>
</reference>
<gene>
    <name evidence="6" type="ORF">SAMN02982931_00187</name>
</gene>
<comment type="function">
    <text evidence="3">Involved in the breakdown of putrescine via hydrolysis of the gamma-glutamyl linkage of gamma-glutamyl-gamma-aminobutyrate.</text>
</comment>
<name>A0A1G6A542_9HYPH</name>
<dbReference type="FunFam" id="3.40.50.880:FF:000030">
    <property type="entry name" value="Gamma-glutamyl-gamma-aminobutyrate hydrolase PuuD"/>
    <property type="match status" value="1"/>
</dbReference>
<proteinExistence type="inferred from homology"/>
<dbReference type="GO" id="GO:0006598">
    <property type="term" value="P:polyamine catabolic process"/>
    <property type="evidence" value="ECO:0007669"/>
    <property type="project" value="TreeGrafter"/>
</dbReference>
<dbReference type="Proteomes" id="UP000199071">
    <property type="component" value="Unassembled WGS sequence"/>
</dbReference>
<keyword evidence="7" id="KW-1185">Reference proteome</keyword>
<evidence type="ECO:0000313" key="6">
    <source>
        <dbReference type="EMBL" id="SDB03552.1"/>
    </source>
</evidence>
<dbReference type="GO" id="GO:0033969">
    <property type="term" value="F:gamma-glutamyl-gamma-aminobutyrate hydrolase activity"/>
    <property type="evidence" value="ECO:0007669"/>
    <property type="project" value="UniProtKB-EC"/>
</dbReference>
<dbReference type="Gene3D" id="3.40.50.880">
    <property type="match status" value="1"/>
</dbReference>
<evidence type="ECO:0000256" key="1">
    <source>
        <dbReference type="ARBA" id="ARBA00011083"/>
    </source>
</evidence>
<keyword evidence="6" id="KW-0808">Transferase</keyword>
<dbReference type="OrthoDB" id="9813383at2"/>